<dbReference type="GeneID" id="98141138"/>
<comment type="caution">
    <text evidence="3">The sequence shown here is derived from an EMBL/GenBank/DDBJ whole genome shotgun (WGS) entry which is preliminary data.</text>
</comment>
<organism evidence="3 4">
    <name type="scientific">Aspergillus lucknowensis</name>
    <dbReference type="NCBI Taxonomy" id="176173"/>
    <lineage>
        <taxon>Eukaryota</taxon>
        <taxon>Fungi</taxon>
        <taxon>Dikarya</taxon>
        <taxon>Ascomycota</taxon>
        <taxon>Pezizomycotina</taxon>
        <taxon>Eurotiomycetes</taxon>
        <taxon>Eurotiomycetidae</taxon>
        <taxon>Eurotiales</taxon>
        <taxon>Aspergillaceae</taxon>
        <taxon>Aspergillus</taxon>
        <taxon>Aspergillus subgen. Nidulantes</taxon>
    </lineage>
</organism>
<evidence type="ECO:0000313" key="4">
    <source>
        <dbReference type="Proteomes" id="UP001610432"/>
    </source>
</evidence>
<proteinExistence type="predicted"/>
<evidence type="ECO:0008006" key="5">
    <source>
        <dbReference type="Google" id="ProtNLM"/>
    </source>
</evidence>
<feature type="region of interest" description="Disordered" evidence="1">
    <location>
        <begin position="95"/>
        <end position="120"/>
    </location>
</feature>
<name>A0ABR4LGE7_9EURO</name>
<evidence type="ECO:0000256" key="1">
    <source>
        <dbReference type="SAM" id="MobiDB-lite"/>
    </source>
</evidence>
<dbReference type="Proteomes" id="UP001610432">
    <property type="component" value="Unassembled WGS sequence"/>
</dbReference>
<feature type="region of interest" description="Disordered" evidence="1">
    <location>
        <begin position="24"/>
        <end position="45"/>
    </location>
</feature>
<protein>
    <recommendedName>
        <fullName evidence="5">Secreted protein</fullName>
    </recommendedName>
</protein>
<dbReference type="RefSeq" id="XP_070882607.1">
    <property type="nucleotide sequence ID" value="XM_071026066.1"/>
</dbReference>
<evidence type="ECO:0000313" key="3">
    <source>
        <dbReference type="EMBL" id="KAL2863628.1"/>
    </source>
</evidence>
<keyword evidence="2" id="KW-0732">Signal</keyword>
<gene>
    <name evidence="3" type="ORF">BJX67DRAFT_239476</name>
</gene>
<sequence>MRESELVGFVLLVCVTAVPGERNQPTAAASVSSTQGRGEGCSSSLNISVHGTKARERRGGCANFFKGRGEGPVVASLTFSVYFFLSGQRRISLIGPRSGREDLDEKLDEHQSNCREKSSY</sequence>
<dbReference type="EMBL" id="JBFXLQ010000049">
    <property type="protein sequence ID" value="KAL2863628.1"/>
    <property type="molecule type" value="Genomic_DNA"/>
</dbReference>
<reference evidence="3 4" key="1">
    <citation type="submission" date="2024-07" db="EMBL/GenBank/DDBJ databases">
        <title>Section-level genome sequencing and comparative genomics of Aspergillus sections Usti and Cavernicolus.</title>
        <authorList>
            <consortium name="Lawrence Berkeley National Laboratory"/>
            <person name="Nybo J.L."/>
            <person name="Vesth T.C."/>
            <person name="Theobald S."/>
            <person name="Frisvad J.C."/>
            <person name="Larsen T.O."/>
            <person name="Kjaerboelling I."/>
            <person name="Rothschild-Mancinelli K."/>
            <person name="Lyhne E.K."/>
            <person name="Kogle M.E."/>
            <person name="Barry K."/>
            <person name="Clum A."/>
            <person name="Na H."/>
            <person name="Ledsgaard L."/>
            <person name="Lin J."/>
            <person name="Lipzen A."/>
            <person name="Kuo A."/>
            <person name="Riley R."/>
            <person name="Mondo S."/>
            <person name="Labutti K."/>
            <person name="Haridas S."/>
            <person name="Pangalinan J."/>
            <person name="Salamov A.A."/>
            <person name="Simmons B.A."/>
            <person name="Magnuson J.K."/>
            <person name="Chen J."/>
            <person name="Drula E."/>
            <person name="Henrissat B."/>
            <person name="Wiebenga A."/>
            <person name="Lubbers R.J."/>
            <person name="Gomes A.C."/>
            <person name="Macurrencykelacurrency M.R."/>
            <person name="Stajich J."/>
            <person name="Grigoriev I.V."/>
            <person name="Mortensen U.H."/>
            <person name="De Vries R.P."/>
            <person name="Baker S.E."/>
            <person name="Andersen M.R."/>
        </authorList>
    </citation>
    <scope>NUCLEOTIDE SEQUENCE [LARGE SCALE GENOMIC DNA]</scope>
    <source>
        <strain evidence="3 4">CBS 449.75</strain>
    </source>
</reference>
<keyword evidence="4" id="KW-1185">Reference proteome</keyword>
<feature type="signal peptide" evidence="2">
    <location>
        <begin position="1"/>
        <end position="20"/>
    </location>
</feature>
<evidence type="ECO:0000256" key="2">
    <source>
        <dbReference type="SAM" id="SignalP"/>
    </source>
</evidence>
<feature type="compositionally biased region" description="Basic and acidic residues" evidence="1">
    <location>
        <begin position="98"/>
        <end position="120"/>
    </location>
</feature>
<accession>A0ABR4LGE7</accession>
<feature type="chain" id="PRO_5046422458" description="Secreted protein" evidence="2">
    <location>
        <begin position="21"/>
        <end position="120"/>
    </location>
</feature>